<evidence type="ECO:0000313" key="5">
    <source>
        <dbReference type="EMBL" id="TXC64771.1"/>
    </source>
</evidence>
<dbReference type="Pfam" id="PF13545">
    <property type="entry name" value="HTH_Crp_2"/>
    <property type="match status" value="1"/>
</dbReference>
<dbReference type="EMBL" id="VOQQ01000001">
    <property type="protein sequence ID" value="TXC64771.1"/>
    <property type="molecule type" value="Genomic_DNA"/>
</dbReference>
<evidence type="ECO:0000256" key="3">
    <source>
        <dbReference type="ARBA" id="ARBA00023163"/>
    </source>
</evidence>
<keyword evidence="1" id="KW-0805">Transcription regulation</keyword>
<dbReference type="CDD" id="cd00038">
    <property type="entry name" value="CAP_ED"/>
    <property type="match status" value="1"/>
</dbReference>
<comment type="caution">
    <text evidence="5">The sequence shown here is derived from an EMBL/GenBank/DDBJ whole genome shotgun (WGS) entry which is preliminary data.</text>
</comment>
<gene>
    <name evidence="5" type="ORF">FRZ32_14645</name>
</gene>
<keyword evidence="6" id="KW-1185">Reference proteome</keyword>
<dbReference type="InterPro" id="IPR036388">
    <property type="entry name" value="WH-like_DNA-bd_sf"/>
</dbReference>
<evidence type="ECO:0000313" key="6">
    <source>
        <dbReference type="Proteomes" id="UP000321249"/>
    </source>
</evidence>
<dbReference type="RefSeq" id="WP_147044194.1">
    <property type="nucleotide sequence ID" value="NZ_BAABIR010000001.1"/>
</dbReference>
<dbReference type="SUPFAM" id="SSF46785">
    <property type="entry name" value="Winged helix' DNA-binding domain"/>
    <property type="match status" value="1"/>
</dbReference>
<evidence type="ECO:0000256" key="2">
    <source>
        <dbReference type="ARBA" id="ARBA00023125"/>
    </source>
</evidence>
<name>A0A5C6TY30_9SPHN</name>
<dbReference type="Proteomes" id="UP000321249">
    <property type="component" value="Unassembled WGS sequence"/>
</dbReference>
<dbReference type="AlphaFoldDB" id="A0A5C6TY30"/>
<dbReference type="GO" id="GO:0006355">
    <property type="term" value="P:regulation of DNA-templated transcription"/>
    <property type="evidence" value="ECO:0007669"/>
    <property type="project" value="InterPro"/>
</dbReference>
<reference evidence="5 6" key="1">
    <citation type="journal article" date="2015" name="J. Microbiol.">
        <title>Sphingosinicella ginsenosidimutans sp. nov., with ginsenoside converting activity.</title>
        <authorList>
            <person name="Kim J.K."/>
            <person name="Kang M.S."/>
            <person name="Park S.C."/>
            <person name="Kim K.M."/>
            <person name="Choi K."/>
            <person name="Yoon M.H."/>
            <person name="Im W.T."/>
        </authorList>
    </citation>
    <scope>NUCLEOTIDE SEQUENCE [LARGE SCALE GENOMIC DNA]</scope>
    <source>
        <strain evidence="5 6">BS-11</strain>
    </source>
</reference>
<organism evidence="5 6">
    <name type="scientific">Allosphingosinicella ginsenosidimutans</name>
    <dbReference type="NCBI Taxonomy" id="1176539"/>
    <lineage>
        <taxon>Bacteria</taxon>
        <taxon>Pseudomonadati</taxon>
        <taxon>Pseudomonadota</taxon>
        <taxon>Alphaproteobacteria</taxon>
        <taxon>Sphingomonadales</taxon>
        <taxon>Sphingomonadaceae</taxon>
        <taxon>Allosphingosinicella</taxon>
    </lineage>
</organism>
<keyword evidence="3" id="KW-0804">Transcription</keyword>
<dbReference type="Gene3D" id="2.60.120.10">
    <property type="entry name" value="Jelly Rolls"/>
    <property type="match status" value="1"/>
</dbReference>
<feature type="domain" description="HTH crp-type" evidence="4">
    <location>
        <begin position="145"/>
        <end position="219"/>
    </location>
</feature>
<keyword evidence="2" id="KW-0238">DNA-binding</keyword>
<protein>
    <submittedName>
        <fullName evidence="5">Crp/Fnr family transcriptional regulator</fullName>
    </submittedName>
</protein>
<dbReference type="InterPro" id="IPR018490">
    <property type="entry name" value="cNMP-bd_dom_sf"/>
</dbReference>
<dbReference type="SMART" id="SM00419">
    <property type="entry name" value="HTH_CRP"/>
    <property type="match status" value="1"/>
</dbReference>
<accession>A0A5C6TY30</accession>
<sequence length="239" mass="27324">MIEKLLLKLRARDSLSPVEETALREGIAEVRDYPADKTFVREGELLNFSTLLIEGLVCRYKDLSGGERQIAAIHVPGDFVDLHSFSLKRLDHSIMTLSPCKVGIVPHDRLTKITETLPHLTRLLWFSTNVDAALHREWELSLGRRDALSRTAHLFCELQARLEVVGMAEPDGYDLPLTQTELAECLGLTNVHVNRTLKVLRERGLVDFRGHRVTIQDREALEQVAEFNRAFLYLDRRVF</sequence>
<evidence type="ECO:0000259" key="4">
    <source>
        <dbReference type="PROSITE" id="PS51063"/>
    </source>
</evidence>
<proteinExistence type="predicted"/>
<dbReference type="InterPro" id="IPR036390">
    <property type="entry name" value="WH_DNA-bd_sf"/>
</dbReference>
<evidence type="ECO:0000256" key="1">
    <source>
        <dbReference type="ARBA" id="ARBA00023015"/>
    </source>
</evidence>
<dbReference type="InterPro" id="IPR014710">
    <property type="entry name" value="RmlC-like_jellyroll"/>
</dbReference>
<dbReference type="GO" id="GO:0003677">
    <property type="term" value="F:DNA binding"/>
    <property type="evidence" value="ECO:0007669"/>
    <property type="project" value="UniProtKB-KW"/>
</dbReference>
<dbReference type="PROSITE" id="PS51063">
    <property type="entry name" value="HTH_CRP_2"/>
    <property type="match status" value="1"/>
</dbReference>
<dbReference type="Pfam" id="PF00027">
    <property type="entry name" value="cNMP_binding"/>
    <property type="match status" value="1"/>
</dbReference>
<dbReference type="Gene3D" id="1.10.10.10">
    <property type="entry name" value="Winged helix-like DNA-binding domain superfamily/Winged helix DNA-binding domain"/>
    <property type="match status" value="1"/>
</dbReference>
<dbReference type="InterPro" id="IPR000595">
    <property type="entry name" value="cNMP-bd_dom"/>
</dbReference>
<dbReference type="OrthoDB" id="6155297at2"/>
<dbReference type="InterPro" id="IPR012318">
    <property type="entry name" value="HTH_CRP"/>
</dbReference>
<dbReference type="SUPFAM" id="SSF51206">
    <property type="entry name" value="cAMP-binding domain-like"/>
    <property type="match status" value="1"/>
</dbReference>